<dbReference type="AlphaFoldDB" id="A0A1D2J4E6"/>
<dbReference type="VEuPathDB" id="FungiDB:PADG_08487"/>
<sequence length="138" mass="15685">MDRGEHEYGTPTPGPRGETGQRDEINMNESNMNMMRMMMEYMKRQDRQIERLIQRLGENSDSLSNTTKDPIKDKVDEFCKDAKINPRALWARDLVESASNYRAGRAAPVDDYLSSSYLTNEAKGLRIAAPAEPMGQLP</sequence>
<feature type="region of interest" description="Disordered" evidence="1">
    <location>
        <begin position="1"/>
        <end position="27"/>
    </location>
</feature>
<feature type="compositionally biased region" description="Low complexity" evidence="1">
    <location>
        <begin position="9"/>
        <end position="18"/>
    </location>
</feature>
<name>A0A1D2J4E6_PARBR</name>
<evidence type="ECO:0000313" key="3">
    <source>
        <dbReference type="Proteomes" id="UP000242814"/>
    </source>
</evidence>
<gene>
    <name evidence="2" type="ORF">ACO22_07539</name>
</gene>
<comment type="caution">
    <text evidence="2">The sequence shown here is derived from an EMBL/GenBank/DDBJ whole genome shotgun (WGS) entry which is preliminary data.</text>
</comment>
<dbReference type="EMBL" id="LZYO01000563">
    <property type="protein sequence ID" value="ODH13160.1"/>
    <property type="molecule type" value="Genomic_DNA"/>
</dbReference>
<organism evidence="2 3">
    <name type="scientific">Paracoccidioides brasiliensis</name>
    <dbReference type="NCBI Taxonomy" id="121759"/>
    <lineage>
        <taxon>Eukaryota</taxon>
        <taxon>Fungi</taxon>
        <taxon>Dikarya</taxon>
        <taxon>Ascomycota</taxon>
        <taxon>Pezizomycotina</taxon>
        <taxon>Eurotiomycetes</taxon>
        <taxon>Eurotiomycetidae</taxon>
        <taxon>Onygenales</taxon>
        <taxon>Ajellomycetaceae</taxon>
        <taxon>Paracoccidioides</taxon>
    </lineage>
</organism>
<protein>
    <submittedName>
        <fullName evidence="2">Uncharacterized protein</fullName>
    </submittedName>
</protein>
<proteinExistence type="predicted"/>
<evidence type="ECO:0000313" key="2">
    <source>
        <dbReference type="EMBL" id="ODH13160.1"/>
    </source>
</evidence>
<evidence type="ECO:0000256" key="1">
    <source>
        <dbReference type="SAM" id="MobiDB-lite"/>
    </source>
</evidence>
<reference evidence="2 3" key="1">
    <citation type="submission" date="2016-06" db="EMBL/GenBank/DDBJ databases">
        <authorList>
            <person name="Kjaerup R.B."/>
            <person name="Dalgaard T.S."/>
            <person name="Juul-Madsen H.R."/>
        </authorList>
    </citation>
    <scope>NUCLEOTIDE SEQUENCE [LARGE SCALE GENOMIC DNA]</scope>
    <source>
        <strain evidence="2 3">Pb300</strain>
    </source>
</reference>
<dbReference type="VEuPathDB" id="FungiDB:PABG_05971"/>
<dbReference type="Proteomes" id="UP000242814">
    <property type="component" value="Unassembled WGS sequence"/>
</dbReference>
<accession>A0A1D2J4E6</accession>